<feature type="domain" description="Reverse transcriptase" evidence="1">
    <location>
        <begin position="487"/>
        <end position="768"/>
    </location>
</feature>
<evidence type="ECO:0000259" key="2">
    <source>
        <dbReference type="PROSITE" id="PS50879"/>
    </source>
</evidence>
<dbReference type="PANTHER" id="PTHR33116:SF86">
    <property type="entry name" value="REVERSE TRANSCRIPTASE DOMAIN-CONTAINING PROTEIN"/>
    <property type="match status" value="1"/>
</dbReference>
<dbReference type="InterPro" id="IPR044730">
    <property type="entry name" value="RNase_H-like_dom_plant"/>
</dbReference>
<reference evidence="3 4" key="1">
    <citation type="submission" date="2024-04" db="EMBL/GenBank/DDBJ databases">
        <authorList>
            <person name="Fracassetti M."/>
        </authorList>
    </citation>
    <scope>NUCLEOTIDE SEQUENCE [LARGE SCALE GENOMIC DNA]</scope>
</reference>
<gene>
    <name evidence="3" type="ORF">LTRI10_LOCUS5538</name>
</gene>
<proteinExistence type="predicted"/>
<feature type="domain" description="RNase H type-1" evidence="2">
    <location>
        <begin position="1225"/>
        <end position="1355"/>
    </location>
</feature>
<evidence type="ECO:0000313" key="3">
    <source>
        <dbReference type="EMBL" id="CAL1357946.1"/>
    </source>
</evidence>
<dbReference type="PANTHER" id="PTHR33116">
    <property type="entry name" value="REVERSE TRANSCRIPTASE ZINC-BINDING DOMAIN-CONTAINING PROTEIN-RELATED-RELATED"/>
    <property type="match status" value="1"/>
</dbReference>
<dbReference type="PROSITE" id="PS50879">
    <property type="entry name" value="RNASE_H_1"/>
    <property type="match status" value="1"/>
</dbReference>
<name>A0AAV2CQJ3_9ROSI</name>
<dbReference type="SUPFAM" id="SSF56672">
    <property type="entry name" value="DNA/RNA polymerases"/>
    <property type="match status" value="1"/>
</dbReference>
<accession>A0AAV2CQJ3</accession>
<dbReference type="Pfam" id="PF13966">
    <property type="entry name" value="zf-RVT"/>
    <property type="match status" value="1"/>
</dbReference>
<dbReference type="CDD" id="cd06222">
    <property type="entry name" value="RNase_H_like"/>
    <property type="match status" value="1"/>
</dbReference>
<protein>
    <recommendedName>
        <fullName evidence="5">Reverse transcriptase domain-containing protein</fullName>
    </recommendedName>
</protein>
<dbReference type="InterPro" id="IPR005135">
    <property type="entry name" value="Endo/exonuclease/phosphatase"/>
</dbReference>
<dbReference type="Gene3D" id="3.30.420.10">
    <property type="entry name" value="Ribonuclease H-like superfamily/Ribonuclease H"/>
    <property type="match status" value="1"/>
</dbReference>
<dbReference type="Proteomes" id="UP001497516">
    <property type="component" value="Chromosome 1"/>
</dbReference>
<dbReference type="GO" id="GO:0004523">
    <property type="term" value="F:RNA-DNA hybrid ribonuclease activity"/>
    <property type="evidence" value="ECO:0007669"/>
    <property type="project" value="InterPro"/>
</dbReference>
<dbReference type="Pfam" id="PF00078">
    <property type="entry name" value="RVT_1"/>
    <property type="match status" value="1"/>
</dbReference>
<dbReference type="InterPro" id="IPR036691">
    <property type="entry name" value="Endo/exonu/phosph_ase_sf"/>
</dbReference>
<dbReference type="CDD" id="cd01650">
    <property type="entry name" value="RT_nLTR_like"/>
    <property type="match status" value="1"/>
</dbReference>
<dbReference type="Pfam" id="PF03372">
    <property type="entry name" value="Exo_endo_phos"/>
    <property type="match status" value="1"/>
</dbReference>
<dbReference type="SUPFAM" id="SSF56219">
    <property type="entry name" value="DNase I-like"/>
    <property type="match status" value="1"/>
</dbReference>
<evidence type="ECO:0000259" key="1">
    <source>
        <dbReference type="PROSITE" id="PS50878"/>
    </source>
</evidence>
<evidence type="ECO:0000313" key="4">
    <source>
        <dbReference type="Proteomes" id="UP001497516"/>
    </source>
</evidence>
<dbReference type="InterPro" id="IPR012337">
    <property type="entry name" value="RNaseH-like_sf"/>
</dbReference>
<dbReference type="Gene3D" id="3.60.10.10">
    <property type="entry name" value="Endonuclease/exonuclease/phosphatase"/>
    <property type="match status" value="1"/>
</dbReference>
<dbReference type="InterPro" id="IPR043502">
    <property type="entry name" value="DNA/RNA_pol_sf"/>
</dbReference>
<evidence type="ECO:0008006" key="5">
    <source>
        <dbReference type="Google" id="ProtNLM"/>
    </source>
</evidence>
<sequence length="1401" mass="158633">MSMLNSVNINILAWNVGGAGSKRFSRALKLVIQSYKPDFVILLEPQISGNAANAVCDKLGFPDVIRVEAEGRQGGIWVFWDARRYNAQIISACLQHVTIRISQSHMPDWILTAVYASPHPSQQQPLWSRLTALSKGISIPWILTGDFNAIRSPTEKSGAASMATLRRCRTFNDRINGADLLDLGYSGPNFTWTRGENSDTYRASRIDRSLCNIQWNSVFPNTTVRHLPRLNSDHNPILTSFALQGQSPHSSRSFKFEAAWLTHKDFLNTIAGTWDSTRPLPSALHSLSIALQDWNRETFGNVQQRKRRLLGRIHGVERHLSRSFSPGLAKLHSKLEAELDSVLEQEELIWYQRSREHWVKFGERNTSYFHQQANIRRRKNRITALRDQTGVWIDEPQELADMVFEFYTNLYLQDSSAYEDMMPKNAFPRLAQEDLLVLLRPFTIMDIHKAIFEMKPFQAPGPDGFHAAFYQQAWNVVGKSLTDMALAFFNTGVLPDKVSESTVVLIPKVDHPEYVTQLRPISLNNVSLKAITKAITSRLKLVMRKLISPRQSSFIPGRQTTDNVIVVQEVLHSLGKRKGKKGGMILKIDLEKAYDMLWWDFLRDTLKEAGLPSTWISCIMYCVEQNNMRVLWNGNLSATITPTRGVRQGDPLSPYLFVLCMERLSHRIDAVLHSGQWKAIRLTRNGPPLTHLFFADDLLLFAEAETRQIKIIKQCLDDFCFSSGQRVNYGKSLLFVSPNVSRSKANILSARAEIPLKNELGKYLGIQGIHGRVTARRYQSLLLRIQKKLAPWKAKRLSLAARLTVSRSIISSIPTYHMHTELLPKGVCASIDRINRAFVWGEEDGKSKLHLVGWEKMILPKDQGGAGLRSVRNANLAMLAKSGWRLLKEKDALWTQVVRDKYGRGKENLDLFRSTQGSSFTWRSLNKASPLLMRGCAWNIKNGKTTKFWHDSWIVQEPLMNLAEEEIPDSRRDEVVADLTSDDGRWCMEQLEGLLPPEILMKITSMAVDKLSSDEDTLFWAFSSNGRFTTKTAYESLLPEGNDPDTKFWKIIWSLPVPERVRCFVWLVGLGRIATNALRYSRKFSDSADCERCNGQAESILHILRDCPPAMYFWVRQVPSARQQAFFSANTADWLRGNLAAGEIEHVGIQWPAFFSIAVWLLWKNRNDMCFKGISATLTPPSLTHSIVAKAKLWSEAWRAPSLLPFGRRAATARITANIAWSPPPEGWVKLNIDGASNGNPGPAGAGGVLRNEVGFWLGGFVAMVGEASAALAELWPFHHGLDVAWNLGYRQLVVESDSQLAIQLIEERHDPVHPYATLLAAIRRKLSRDWLVRVVHVYREGNRVADWLSKHSLVYPYGVQELAHPPPGLTTILQDDIRGVSFERRIVSRHCNSLSTLTSM</sequence>
<dbReference type="InterPro" id="IPR002156">
    <property type="entry name" value="RNaseH_domain"/>
</dbReference>
<dbReference type="GO" id="GO:0003676">
    <property type="term" value="F:nucleic acid binding"/>
    <property type="evidence" value="ECO:0007669"/>
    <property type="project" value="InterPro"/>
</dbReference>
<dbReference type="SUPFAM" id="SSF53098">
    <property type="entry name" value="Ribonuclease H-like"/>
    <property type="match status" value="1"/>
</dbReference>
<dbReference type="InterPro" id="IPR026960">
    <property type="entry name" value="RVT-Znf"/>
</dbReference>
<dbReference type="PROSITE" id="PS50878">
    <property type="entry name" value="RT_POL"/>
    <property type="match status" value="1"/>
</dbReference>
<dbReference type="EMBL" id="OZ034813">
    <property type="protein sequence ID" value="CAL1357946.1"/>
    <property type="molecule type" value="Genomic_DNA"/>
</dbReference>
<dbReference type="InterPro" id="IPR036397">
    <property type="entry name" value="RNaseH_sf"/>
</dbReference>
<keyword evidence="4" id="KW-1185">Reference proteome</keyword>
<organism evidence="3 4">
    <name type="scientific">Linum trigynum</name>
    <dbReference type="NCBI Taxonomy" id="586398"/>
    <lineage>
        <taxon>Eukaryota</taxon>
        <taxon>Viridiplantae</taxon>
        <taxon>Streptophyta</taxon>
        <taxon>Embryophyta</taxon>
        <taxon>Tracheophyta</taxon>
        <taxon>Spermatophyta</taxon>
        <taxon>Magnoliopsida</taxon>
        <taxon>eudicotyledons</taxon>
        <taxon>Gunneridae</taxon>
        <taxon>Pentapetalae</taxon>
        <taxon>rosids</taxon>
        <taxon>fabids</taxon>
        <taxon>Malpighiales</taxon>
        <taxon>Linaceae</taxon>
        <taxon>Linum</taxon>
    </lineage>
</organism>
<dbReference type="Pfam" id="PF13456">
    <property type="entry name" value="RVT_3"/>
    <property type="match status" value="1"/>
</dbReference>
<dbReference type="InterPro" id="IPR000477">
    <property type="entry name" value="RT_dom"/>
</dbReference>